<keyword evidence="3" id="KW-1003">Cell membrane</keyword>
<keyword evidence="4 7" id="KW-0812">Transmembrane</keyword>
<feature type="domain" description="Major facilitator superfamily (MFS) profile" evidence="8">
    <location>
        <begin position="15"/>
        <end position="459"/>
    </location>
</feature>
<evidence type="ECO:0000256" key="3">
    <source>
        <dbReference type="ARBA" id="ARBA00022475"/>
    </source>
</evidence>
<dbReference type="InterPro" id="IPR036259">
    <property type="entry name" value="MFS_trans_sf"/>
</dbReference>
<feature type="transmembrane region" description="Helical" evidence="7">
    <location>
        <begin position="106"/>
        <end position="127"/>
    </location>
</feature>
<evidence type="ECO:0000256" key="4">
    <source>
        <dbReference type="ARBA" id="ARBA00022692"/>
    </source>
</evidence>
<feature type="transmembrane region" description="Helical" evidence="7">
    <location>
        <begin position="201"/>
        <end position="221"/>
    </location>
</feature>
<feature type="transmembrane region" description="Helical" evidence="7">
    <location>
        <begin position="53"/>
        <end position="73"/>
    </location>
</feature>
<dbReference type="InterPro" id="IPR011701">
    <property type="entry name" value="MFS"/>
</dbReference>
<dbReference type="Proteomes" id="UP001621964">
    <property type="component" value="Unassembled WGS sequence"/>
</dbReference>
<dbReference type="Gene3D" id="1.20.1250.20">
    <property type="entry name" value="MFS general substrate transporter like domains"/>
    <property type="match status" value="1"/>
</dbReference>
<evidence type="ECO:0000256" key="7">
    <source>
        <dbReference type="SAM" id="Phobius"/>
    </source>
</evidence>
<feature type="transmembrane region" description="Helical" evidence="7">
    <location>
        <begin position="167"/>
        <end position="189"/>
    </location>
</feature>
<accession>A0ABW8Q1S1</accession>
<gene>
    <name evidence="9" type="ORF">ACI43T_03095</name>
</gene>
<feature type="transmembrane region" description="Helical" evidence="7">
    <location>
        <begin position="80"/>
        <end position="100"/>
    </location>
</feature>
<protein>
    <submittedName>
        <fullName evidence="9">MFS transporter</fullName>
    </submittedName>
</protein>
<dbReference type="RefSeq" id="WP_314764198.1">
    <property type="nucleotide sequence ID" value="NZ_JBJGEB010000002.1"/>
</dbReference>
<feature type="transmembrane region" description="Helical" evidence="7">
    <location>
        <begin position="356"/>
        <end position="382"/>
    </location>
</feature>
<evidence type="ECO:0000256" key="2">
    <source>
        <dbReference type="ARBA" id="ARBA00022448"/>
    </source>
</evidence>
<dbReference type="EMBL" id="JBJGEB010000002">
    <property type="protein sequence ID" value="MFK7641489.1"/>
    <property type="molecule type" value="Genomic_DNA"/>
</dbReference>
<keyword evidence="5 7" id="KW-1133">Transmembrane helix</keyword>
<reference evidence="9 10" key="1">
    <citation type="submission" date="2024-11" db="EMBL/GenBank/DDBJ databases">
        <authorList>
            <person name="Mikucki A.G."/>
            <person name="Kahler C.M."/>
        </authorList>
    </citation>
    <scope>NUCLEOTIDE SEQUENCE [LARGE SCALE GENOMIC DNA]</scope>
    <source>
        <strain evidence="9 10">EXNM717</strain>
    </source>
</reference>
<keyword evidence="10" id="KW-1185">Reference proteome</keyword>
<evidence type="ECO:0000256" key="6">
    <source>
        <dbReference type="ARBA" id="ARBA00023136"/>
    </source>
</evidence>
<dbReference type="CDD" id="cd17503">
    <property type="entry name" value="MFS_LmrB_MDR_like"/>
    <property type="match status" value="1"/>
</dbReference>
<proteinExistence type="predicted"/>
<evidence type="ECO:0000259" key="8">
    <source>
        <dbReference type="PROSITE" id="PS50850"/>
    </source>
</evidence>
<feature type="transmembrane region" description="Helical" evidence="7">
    <location>
        <begin position="403"/>
        <end position="420"/>
    </location>
</feature>
<comment type="caution">
    <text evidence="9">The sequence shown here is derived from an EMBL/GenBank/DDBJ whole genome shotgun (WGS) entry which is preliminary data.</text>
</comment>
<feature type="transmembrane region" description="Helical" evidence="7">
    <location>
        <begin position="266"/>
        <end position="287"/>
    </location>
</feature>
<sequence length="464" mass="49278">MEITLPISPQPSRWLPLLLAIAIFMQMLDATILNTALPNIAADLDESPLDMHSAVVVYTLTVALLIPLSGYLADRFGTRNVFVGSMAVFIAGSLLCAAAQNLPMLVVARMVQGVGGSMLAPVPRLTIIRVYEKSQLLNAINYAVMPALIGPIFGPPVGGYLVEYASWHWIFLLNVPIGLIGIAAALKIMPNVKGVRVPFDTAGFLMFASAACALIMAVEVISHPQAVPFAAGLAVAGAAALWLYARHARRTETPLYAGDLFQVRTFRLGLAGNLFSRLGISSVPFLLPLLFQVAFGFGAGLSGGLVAAAAFASLLAKPLVRPIMAHYGYRGVLTANTRLLGILIMLVALPDVHTPLGVWVALLLAMGLCNSIQFSAMNTLTLADLRPYQAGSGNSLMAVNQQLSMSFGIALGALMLQGWTKSSFGAENLHTAFRLTFLGIGAVTFASGFIFARLHRSDGQNLTE</sequence>
<keyword evidence="2" id="KW-0813">Transport</keyword>
<evidence type="ECO:0000313" key="9">
    <source>
        <dbReference type="EMBL" id="MFK7641489.1"/>
    </source>
</evidence>
<dbReference type="SUPFAM" id="SSF103473">
    <property type="entry name" value="MFS general substrate transporter"/>
    <property type="match status" value="1"/>
</dbReference>
<comment type="subcellular location">
    <subcellularLocation>
        <location evidence="1">Cell membrane</location>
        <topology evidence="1">Multi-pass membrane protein</topology>
    </subcellularLocation>
</comment>
<dbReference type="Gene3D" id="1.20.1720.10">
    <property type="entry name" value="Multidrug resistance protein D"/>
    <property type="match status" value="1"/>
</dbReference>
<dbReference type="Pfam" id="PF07690">
    <property type="entry name" value="MFS_1"/>
    <property type="match status" value="1"/>
</dbReference>
<feature type="transmembrane region" description="Helical" evidence="7">
    <location>
        <begin position="432"/>
        <end position="452"/>
    </location>
</feature>
<feature type="transmembrane region" description="Helical" evidence="7">
    <location>
        <begin position="12"/>
        <end position="33"/>
    </location>
</feature>
<organism evidence="9 10">
    <name type="scientific">Neisseria oralis</name>
    <dbReference type="NCBI Taxonomy" id="1107316"/>
    <lineage>
        <taxon>Bacteria</taxon>
        <taxon>Pseudomonadati</taxon>
        <taxon>Pseudomonadota</taxon>
        <taxon>Betaproteobacteria</taxon>
        <taxon>Neisseriales</taxon>
        <taxon>Neisseriaceae</taxon>
        <taxon>Neisseria</taxon>
    </lineage>
</organism>
<keyword evidence="6 7" id="KW-0472">Membrane</keyword>
<feature type="transmembrane region" description="Helical" evidence="7">
    <location>
        <begin position="227"/>
        <end position="245"/>
    </location>
</feature>
<dbReference type="PROSITE" id="PS50850">
    <property type="entry name" value="MFS"/>
    <property type="match status" value="1"/>
</dbReference>
<dbReference type="PRINTS" id="PR01036">
    <property type="entry name" value="TCRTETB"/>
</dbReference>
<evidence type="ECO:0000256" key="5">
    <source>
        <dbReference type="ARBA" id="ARBA00022989"/>
    </source>
</evidence>
<feature type="transmembrane region" description="Helical" evidence="7">
    <location>
        <begin position="327"/>
        <end position="350"/>
    </location>
</feature>
<dbReference type="InterPro" id="IPR020846">
    <property type="entry name" value="MFS_dom"/>
</dbReference>
<name>A0ABW8Q1S1_9NEIS</name>
<feature type="transmembrane region" description="Helical" evidence="7">
    <location>
        <begin position="293"/>
        <end position="315"/>
    </location>
</feature>
<evidence type="ECO:0000256" key="1">
    <source>
        <dbReference type="ARBA" id="ARBA00004651"/>
    </source>
</evidence>
<dbReference type="PANTHER" id="PTHR42718:SF46">
    <property type="entry name" value="BLR6921 PROTEIN"/>
    <property type="match status" value="1"/>
</dbReference>
<evidence type="ECO:0000313" key="10">
    <source>
        <dbReference type="Proteomes" id="UP001621964"/>
    </source>
</evidence>
<dbReference type="PANTHER" id="PTHR42718">
    <property type="entry name" value="MAJOR FACILITATOR SUPERFAMILY MULTIDRUG TRANSPORTER MFSC"/>
    <property type="match status" value="1"/>
</dbReference>
<feature type="transmembrane region" description="Helical" evidence="7">
    <location>
        <begin position="139"/>
        <end position="161"/>
    </location>
</feature>